<protein>
    <submittedName>
        <fullName evidence="2">DUF3068 domain-containing protein</fullName>
    </submittedName>
</protein>
<dbReference type="Proteomes" id="UP000824189">
    <property type="component" value="Unassembled WGS sequence"/>
</dbReference>
<dbReference type="InterPro" id="IPR021424">
    <property type="entry name" value="PorA"/>
</dbReference>
<evidence type="ECO:0000256" key="1">
    <source>
        <dbReference type="SAM" id="Phobius"/>
    </source>
</evidence>
<gene>
    <name evidence="2" type="ORF">H9867_07950</name>
</gene>
<evidence type="ECO:0000313" key="3">
    <source>
        <dbReference type="Proteomes" id="UP000824189"/>
    </source>
</evidence>
<name>A0A9D1RZ24_9CORY</name>
<dbReference type="EMBL" id="DXFZ01000095">
    <property type="protein sequence ID" value="HIW96392.1"/>
    <property type="molecule type" value="Genomic_DNA"/>
</dbReference>
<evidence type="ECO:0000313" key="2">
    <source>
        <dbReference type="EMBL" id="HIW96392.1"/>
    </source>
</evidence>
<sequence length="329" mass="36355">MKSKSRNIAVFALLAAVAMFTVGVMLPKVVSKDKPIPLDLTASTMTLTDPAATVGAVYQFGAEHPQPIEAPVNRQFNMSLNQPATETTASARVGFTTARADVDDDLESLLNAEVWTFTVDRLTGDAEGTAKVSDTPATPPVEVPIDGLWAKFPQYTEQRSYDYFDATLRRTVPAEFQGTINRTNSQGRDVELYVFRQEIEPTNVAELYPGVRNRAMVDKNGEQVEGFLHHGGWRELQVEPRTGLIISVEEDVQDVYVSAEGEELEELLSFHGKTHQNTQDAMMRQAMDTSGQRETTKVGVTLMVVGVIVAAVSLLVALWPRRRRAELDK</sequence>
<dbReference type="Pfam" id="PF11271">
    <property type="entry name" value="PorA"/>
    <property type="match status" value="1"/>
</dbReference>
<feature type="transmembrane region" description="Helical" evidence="1">
    <location>
        <begin position="298"/>
        <end position="319"/>
    </location>
</feature>
<dbReference type="AlphaFoldDB" id="A0A9D1RZ24"/>
<organism evidence="2 3">
    <name type="scientific">Candidatus Corynebacterium gallistercoris</name>
    <dbReference type="NCBI Taxonomy" id="2838530"/>
    <lineage>
        <taxon>Bacteria</taxon>
        <taxon>Bacillati</taxon>
        <taxon>Actinomycetota</taxon>
        <taxon>Actinomycetes</taxon>
        <taxon>Mycobacteriales</taxon>
        <taxon>Corynebacteriaceae</taxon>
        <taxon>Corynebacterium</taxon>
    </lineage>
</organism>
<keyword evidence="1" id="KW-0812">Transmembrane</keyword>
<comment type="caution">
    <text evidence="2">The sequence shown here is derived from an EMBL/GenBank/DDBJ whole genome shotgun (WGS) entry which is preliminary data.</text>
</comment>
<keyword evidence="1" id="KW-1133">Transmembrane helix</keyword>
<reference evidence="2" key="1">
    <citation type="journal article" date="2021" name="PeerJ">
        <title>Extensive microbial diversity within the chicken gut microbiome revealed by metagenomics and culture.</title>
        <authorList>
            <person name="Gilroy R."/>
            <person name="Ravi A."/>
            <person name="Getino M."/>
            <person name="Pursley I."/>
            <person name="Horton D.L."/>
            <person name="Alikhan N.F."/>
            <person name="Baker D."/>
            <person name="Gharbi K."/>
            <person name="Hall N."/>
            <person name="Watson M."/>
            <person name="Adriaenssens E.M."/>
            <person name="Foster-Nyarko E."/>
            <person name="Jarju S."/>
            <person name="Secka A."/>
            <person name="Antonio M."/>
            <person name="Oren A."/>
            <person name="Chaudhuri R.R."/>
            <person name="La Ragione R."/>
            <person name="Hildebrand F."/>
            <person name="Pallen M.J."/>
        </authorList>
    </citation>
    <scope>NUCLEOTIDE SEQUENCE</scope>
    <source>
        <strain evidence="2">4376</strain>
    </source>
</reference>
<proteinExistence type="predicted"/>
<reference evidence="2" key="2">
    <citation type="submission" date="2021-04" db="EMBL/GenBank/DDBJ databases">
        <authorList>
            <person name="Gilroy R."/>
        </authorList>
    </citation>
    <scope>NUCLEOTIDE SEQUENCE</scope>
    <source>
        <strain evidence="2">4376</strain>
    </source>
</reference>
<keyword evidence="1" id="KW-0472">Membrane</keyword>
<accession>A0A9D1RZ24</accession>